<dbReference type="EMBL" id="CAXLJM020000007">
    <property type="protein sequence ID" value="CAL8072688.1"/>
    <property type="molecule type" value="Genomic_DNA"/>
</dbReference>
<evidence type="ECO:0000256" key="3">
    <source>
        <dbReference type="ARBA" id="ARBA00022989"/>
    </source>
</evidence>
<dbReference type="InterPro" id="IPR018499">
    <property type="entry name" value="Tetraspanin/Peripherin"/>
</dbReference>
<evidence type="ECO:0000313" key="8">
    <source>
        <dbReference type="Proteomes" id="UP001642540"/>
    </source>
</evidence>
<comment type="caution">
    <text evidence="7">The sequence shown here is derived from an EMBL/GenBank/DDBJ whole genome shotgun (WGS) entry which is preliminary data.</text>
</comment>
<keyword evidence="8" id="KW-1185">Reference proteome</keyword>
<protein>
    <submittedName>
        <fullName evidence="7">Uncharacterized protein</fullName>
    </submittedName>
</protein>
<reference evidence="7 8" key="1">
    <citation type="submission" date="2024-08" db="EMBL/GenBank/DDBJ databases">
        <authorList>
            <person name="Cucini C."/>
            <person name="Frati F."/>
        </authorList>
    </citation>
    <scope>NUCLEOTIDE SEQUENCE [LARGE SCALE GENOMIC DNA]</scope>
</reference>
<feature type="compositionally biased region" description="Polar residues" evidence="5">
    <location>
        <begin position="54"/>
        <end position="65"/>
    </location>
</feature>
<feature type="transmembrane region" description="Helical" evidence="6">
    <location>
        <begin position="268"/>
        <end position="286"/>
    </location>
</feature>
<proteinExistence type="predicted"/>
<keyword evidence="4 6" id="KW-0472">Membrane</keyword>
<evidence type="ECO:0000256" key="6">
    <source>
        <dbReference type="SAM" id="Phobius"/>
    </source>
</evidence>
<dbReference type="InterPro" id="IPR008952">
    <property type="entry name" value="Tetraspanin_EC2_sf"/>
</dbReference>
<dbReference type="SUPFAM" id="SSF48652">
    <property type="entry name" value="Tetraspanin"/>
    <property type="match status" value="1"/>
</dbReference>
<gene>
    <name evidence="7" type="ORF">ODALV1_LOCUS2279</name>
</gene>
<feature type="transmembrane region" description="Helical" evidence="6">
    <location>
        <begin position="126"/>
        <end position="145"/>
    </location>
</feature>
<evidence type="ECO:0000256" key="2">
    <source>
        <dbReference type="ARBA" id="ARBA00022692"/>
    </source>
</evidence>
<feature type="region of interest" description="Disordered" evidence="5">
    <location>
        <begin position="1"/>
        <end position="94"/>
    </location>
</feature>
<organism evidence="7 8">
    <name type="scientific">Orchesella dallaii</name>
    <dbReference type="NCBI Taxonomy" id="48710"/>
    <lineage>
        <taxon>Eukaryota</taxon>
        <taxon>Metazoa</taxon>
        <taxon>Ecdysozoa</taxon>
        <taxon>Arthropoda</taxon>
        <taxon>Hexapoda</taxon>
        <taxon>Collembola</taxon>
        <taxon>Entomobryomorpha</taxon>
        <taxon>Entomobryoidea</taxon>
        <taxon>Orchesellidae</taxon>
        <taxon>Orchesellinae</taxon>
        <taxon>Orchesella</taxon>
    </lineage>
</organism>
<keyword evidence="2 6" id="KW-0812">Transmembrane</keyword>
<evidence type="ECO:0000313" key="7">
    <source>
        <dbReference type="EMBL" id="CAL8072688.1"/>
    </source>
</evidence>
<keyword evidence="3 6" id="KW-1133">Transmembrane helix</keyword>
<comment type="subcellular location">
    <subcellularLocation>
        <location evidence="1">Membrane</location>
        <topology evidence="1">Multi-pass membrane protein</topology>
    </subcellularLocation>
</comment>
<name>A0ABP1PSV6_9HEXA</name>
<evidence type="ECO:0000256" key="1">
    <source>
        <dbReference type="ARBA" id="ARBA00004141"/>
    </source>
</evidence>
<feature type="compositionally biased region" description="Polar residues" evidence="5">
    <location>
        <begin position="1"/>
        <end position="46"/>
    </location>
</feature>
<dbReference type="Gene3D" id="1.10.1450.10">
    <property type="entry name" value="Tetraspanin"/>
    <property type="match status" value="1"/>
</dbReference>
<evidence type="ECO:0000256" key="5">
    <source>
        <dbReference type="SAM" id="MobiDB-lite"/>
    </source>
</evidence>
<sequence>MDTNSVPAETSVGAPTQTNASNAGAESGLNSQNPVESSNGNNNKTFNDLGVQASFPSCSQQVDPNSNPPREDCPPPLGSVLVPPSAPAVPQDGGRSAFMSYFGKPIVYRKDYPIRRFSRYWRRQDVQGMCCLVLDIICLCFWLALTLKAIDFTEPNEDGLIPGTFSTQLLRSSLTHSELNTQDSTCRSYEDSEPGPHEDEVEDVENPNFLPFQVPRKAPKRCKSWKNMSPAEWLWTLLLTQMLTIINIITASIFLCSLTARRRKGLQVFLLLPSFLCFFINIFQQVPSLFQYSSLRKNLDTEMRLAFDKSLPPSPIEPVWNETQLHSQCCGILSPSDWEVRARVDGNSIGSFPKSCCNTTASDCDGKSIIRNQTWSESCFNKEFDKLYYYERWGLFFLVLKVIAEIGIFCVLSDLTRFEYPPAEEFENSTCEINDYRVRCRGALRLRGITKDGRVVVETKYLMPWRLQPSRTDLLTGVALYVRTSINENKGSVLIDKRHNAENFMTEDIQIDLSRKNRGMFVFSLF</sequence>
<feature type="transmembrane region" description="Helical" evidence="6">
    <location>
        <begin position="233"/>
        <end position="256"/>
    </location>
</feature>
<evidence type="ECO:0000256" key="4">
    <source>
        <dbReference type="ARBA" id="ARBA00023136"/>
    </source>
</evidence>
<dbReference type="Proteomes" id="UP001642540">
    <property type="component" value="Unassembled WGS sequence"/>
</dbReference>
<dbReference type="Pfam" id="PF00335">
    <property type="entry name" value="Tetraspanin"/>
    <property type="match status" value="1"/>
</dbReference>
<accession>A0ABP1PSV6</accession>